<comment type="caution">
    <text evidence="3">The sequence shown here is derived from an EMBL/GenBank/DDBJ whole genome shotgun (WGS) entry which is preliminary data.</text>
</comment>
<sequence>MRSLFCSLVLLLSCAAASAQKTEDAVKAAVTRLFTAMRNSDSAAIQACFTPEAVIQSISTDKDGQTAVKTTQVIAFASNVSHLEKNAADEQVIFSLIKVDEPLATVWTPFRFLLRQKFSHCGVNSIQLVKGSDGWKIQYLIYTKRKEGCPEGI</sequence>
<keyword evidence="1" id="KW-0732">Signal</keyword>
<name>A0ABT3IWZ2_9BACT</name>
<accession>A0ABT3IWZ2</accession>
<evidence type="ECO:0000313" key="4">
    <source>
        <dbReference type="Proteomes" id="UP001207742"/>
    </source>
</evidence>
<reference evidence="3 4" key="1">
    <citation type="submission" date="2022-10" db="EMBL/GenBank/DDBJ databases">
        <title>Chitinophaga nivalis PC15 sp. nov., isolated from Pyeongchang county, South Korea.</title>
        <authorList>
            <person name="Trinh H.N."/>
        </authorList>
    </citation>
    <scope>NUCLEOTIDE SEQUENCE [LARGE SCALE GENOMIC DNA]</scope>
    <source>
        <strain evidence="3 4">PC14</strain>
    </source>
</reference>
<dbReference type="RefSeq" id="WP_264735285.1">
    <property type="nucleotide sequence ID" value="NZ_JAPDNR010000001.1"/>
</dbReference>
<gene>
    <name evidence="3" type="ORF">OL497_31625</name>
</gene>
<dbReference type="InterPro" id="IPR037401">
    <property type="entry name" value="SnoaL-like"/>
</dbReference>
<evidence type="ECO:0000256" key="1">
    <source>
        <dbReference type="SAM" id="SignalP"/>
    </source>
</evidence>
<feature type="chain" id="PRO_5045292254" evidence="1">
    <location>
        <begin position="22"/>
        <end position="153"/>
    </location>
</feature>
<feature type="domain" description="SnoaL-like" evidence="2">
    <location>
        <begin position="23"/>
        <end position="139"/>
    </location>
</feature>
<dbReference type="Gene3D" id="3.10.450.50">
    <property type="match status" value="1"/>
</dbReference>
<dbReference type="Proteomes" id="UP001207742">
    <property type="component" value="Unassembled WGS sequence"/>
</dbReference>
<dbReference type="SUPFAM" id="SSF54427">
    <property type="entry name" value="NTF2-like"/>
    <property type="match status" value="1"/>
</dbReference>
<feature type="signal peptide" evidence="1">
    <location>
        <begin position="1"/>
        <end position="21"/>
    </location>
</feature>
<evidence type="ECO:0000313" key="3">
    <source>
        <dbReference type="EMBL" id="MCW3488483.1"/>
    </source>
</evidence>
<dbReference type="Pfam" id="PF13577">
    <property type="entry name" value="SnoaL_4"/>
    <property type="match status" value="1"/>
</dbReference>
<keyword evidence="4" id="KW-1185">Reference proteome</keyword>
<protein>
    <submittedName>
        <fullName evidence="3">Nuclear transport factor 2 family protein</fullName>
    </submittedName>
</protein>
<dbReference type="EMBL" id="JAPDNS010000002">
    <property type="protein sequence ID" value="MCW3488483.1"/>
    <property type="molecule type" value="Genomic_DNA"/>
</dbReference>
<organism evidence="3 4">
    <name type="scientific">Chitinophaga nivalis</name>
    <dbReference type="NCBI Taxonomy" id="2991709"/>
    <lineage>
        <taxon>Bacteria</taxon>
        <taxon>Pseudomonadati</taxon>
        <taxon>Bacteroidota</taxon>
        <taxon>Chitinophagia</taxon>
        <taxon>Chitinophagales</taxon>
        <taxon>Chitinophagaceae</taxon>
        <taxon>Chitinophaga</taxon>
    </lineage>
</organism>
<proteinExistence type="predicted"/>
<dbReference type="InterPro" id="IPR032710">
    <property type="entry name" value="NTF2-like_dom_sf"/>
</dbReference>
<evidence type="ECO:0000259" key="2">
    <source>
        <dbReference type="Pfam" id="PF13577"/>
    </source>
</evidence>